<evidence type="ECO:0000313" key="2">
    <source>
        <dbReference type="EMBL" id="KAL0101473.1"/>
    </source>
</evidence>
<reference evidence="2 3" key="1">
    <citation type="submission" date="2023-03" db="EMBL/GenBank/DDBJ databases">
        <title>High recombination rates correlate with genetic variation in Cardiocondyla obscurior ants.</title>
        <authorList>
            <person name="Errbii M."/>
        </authorList>
    </citation>
    <scope>NUCLEOTIDE SEQUENCE [LARGE SCALE GENOMIC DNA]</scope>
    <source>
        <strain evidence="2">Alpha-2009</strain>
        <tissue evidence="2">Whole body</tissue>
    </source>
</reference>
<evidence type="ECO:0000256" key="1">
    <source>
        <dbReference type="SAM" id="MobiDB-lite"/>
    </source>
</evidence>
<evidence type="ECO:0000313" key="3">
    <source>
        <dbReference type="Proteomes" id="UP001430953"/>
    </source>
</evidence>
<proteinExistence type="predicted"/>
<dbReference type="EMBL" id="JADYXP020000024">
    <property type="protein sequence ID" value="KAL0101473.1"/>
    <property type="molecule type" value="Genomic_DNA"/>
</dbReference>
<feature type="compositionally biased region" description="Basic residues" evidence="1">
    <location>
        <begin position="97"/>
        <end position="110"/>
    </location>
</feature>
<name>A0AAW2ECQ6_9HYME</name>
<feature type="region of interest" description="Disordered" evidence="1">
    <location>
        <begin position="145"/>
        <end position="170"/>
    </location>
</feature>
<gene>
    <name evidence="2" type="ORF">PUN28_018953</name>
</gene>
<organism evidence="2 3">
    <name type="scientific">Cardiocondyla obscurior</name>
    <dbReference type="NCBI Taxonomy" id="286306"/>
    <lineage>
        <taxon>Eukaryota</taxon>
        <taxon>Metazoa</taxon>
        <taxon>Ecdysozoa</taxon>
        <taxon>Arthropoda</taxon>
        <taxon>Hexapoda</taxon>
        <taxon>Insecta</taxon>
        <taxon>Pterygota</taxon>
        <taxon>Neoptera</taxon>
        <taxon>Endopterygota</taxon>
        <taxon>Hymenoptera</taxon>
        <taxon>Apocrita</taxon>
        <taxon>Aculeata</taxon>
        <taxon>Formicoidea</taxon>
        <taxon>Formicidae</taxon>
        <taxon>Myrmicinae</taxon>
        <taxon>Cardiocondyla</taxon>
    </lineage>
</organism>
<protein>
    <submittedName>
        <fullName evidence="2">Uncharacterized protein</fullName>
    </submittedName>
</protein>
<accession>A0AAW2ECQ6</accession>
<dbReference type="AlphaFoldDB" id="A0AAW2ECQ6"/>
<dbReference type="Proteomes" id="UP001430953">
    <property type="component" value="Unassembled WGS sequence"/>
</dbReference>
<sequence>MYEVPLAPRWFHNIDLIFIVFEDALRDRFVTDTRDVIDCVKCPRKKLPDGVKLVDDAGGIKIVASGEEKKKKRKKKKKKGSNESEKGLGGQHGTRTKERKKERRKVKAHPHAATQKLSKLSRFRRGGCTALRNVTLRITSIPGVIASGRELIKKEKKKRKKKEKRERKKK</sequence>
<feature type="compositionally biased region" description="Basic residues" evidence="1">
    <location>
        <begin position="154"/>
        <end position="170"/>
    </location>
</feature>
<feature type="compositionally biased region" description="Basic residues" evidence="1">
    <location>
        <begin position="70"/>
        <end position="79"/>
    </location>
</feature>
<comment type="caution">
    <text evidence="2">The sequence shown here is derived from an EMBL/GenBank/DDBJ whole genome shotgun (WGS) entry which is preliminary data.</text>
</comment>
<feature type="region of interest" description="Disordered" evidence="1">
    <location>
        <begin position="64"/>
        <end position="121"/>
    </location>
</feature>
<keyword evidence="3" id="KW-1185">Reference proteome</keyword>